<organism evidence="1 2">
    <name type="scientific">Dreissena polymorpha</name>
    <name type="common">Zebra mussel</name>
    <name type="synonym">Mytilus polymorpha</name>
    <dbReference type="NCBI Taxonomy" id="45954"/>
    <lineage>
        <taxon>Eukaryota</taxon>
        <taxon>Metazoa</taxon>
        <taxon>Spiralia</taxon>
        <taxon>Lophotrochozoa</taxon>
        <taxon>Mollusca</taxon>
        <taxon>Bivalvia</taxon>
        <taxon>Autobranchia</taxon>
        <taxon>Heteroconchia</taxon>
        <taxon>Euheterodonta</taxon>
        <taxon>Imparidentia</taxon>
        <taxon>Neoheterodontei</taxon>
        <taxon>Myida</taxon>
        <taxon>Dreissenoidea</taxon>
        <taxon>Dreissenidae</taxon>
        <taxon>Dreissena</taxon>
    </lineage>
</organism>
<dbReference type="EMBL" id="JAIWYP010000003">
    <property type="protein sequence ID" value="KAH3859817.1"/>
    <property type="molecule type" value="Genomic_DNA"/>
</dbReference>
<reference evidence="1" key="1">
    <citation type="journal article" date="2019" name="bioRxiv">
        <title>The Genome of the Zebra Mussel, Dreissena polymorpha: A Resource for Invasive Species Research.</title>
        <authorList>
            <person name="McCartney M.A."/>
            <person name="Auch B."/>
            <person name="Kono T."/>
            <person name="Mallez S."/>
            <person name="Zhang Y."/>
            <person name="Obille A."/>
            <person name="Becker A."/>
            <person name="Abrahante J.E."/>
            <person name="Garbe J."/>
            <person name="Badalamenti J.P."/>
            <person name="Herman A."/>
            <person name="Mangelson H."/>
            <person name="Liachko I."/>
            <person name="Sullivan S."/>
            <person name="Sone E.D."/>
            <person name="Koren S."/>
            <person name="Silverstein K.A.T."/>
            <person name="Beckman K.B."/>
            <person name="Gohl D.M."/>
        </authorList>
    </citation>
    <scope>NUCLEOTIDE SEQUENCE</scope>
    <source>
        <strain evidence="1">Duluth1</strain>
        <tissue evidence="1">Whole animal</tissue>
    </source>
</reference>
<dbReference type="AlphaFoldDB" id="A0A9D4RAQ0"/>
<gene>
    <name evidence="1" type="ORF">DPMN_102638</name>
</gene>
<reference evidence="1" key="2">
    <citation type="submission" date="2020-11" db="EMBL/GenBank/DDBJ databases">
        <authorList>
            <person name="McCartney M.A."/>
            <person name="Auch B."/>
            <person name="Kono T."/>
            <person name="Mallez S."/>
            <person name="Becker A."/>
            <person name="Gohl D.M."/>
            <person name="Silverstein K.A.T."/>
            <person name="Koren S."/>
            <person name="Bechman K.B."/>
            <person name="Herman A."/>
            <person name="Abrahante J.E."/>
            <person name="Garbe J."/>
        </authorList>
    </citation>
    <scope>NUCLEOTIDE SEQUENCE</scope>
    <source>
        <strain evidence="1">Duluth1</strain>
        <tissue evidence="1">Whole animal</tissue>
    </source>
</reference>
<comment type="caution">
    <text evidence="1">The sequence shown here is derived from an EMBL/GenBank/DDBJ whole genome shotgun (WGS) entry which is preliminary data.</text>
</comment>
<dbReference type="Proteomes" id="UP000828390">
    <property type="component" value="Unassembled WGS sequence"/>
</dbReference>
<sequence>MAVSSAKRRTWDVTREGRSFMYRRKRRGPRTDPWGTPEVTGTWSDLVPSTTTDWDLPIRKDWIQDMVWSEALCILSLCSNLR</sequence>
<protein>
    <submittedName>
        <fullName evidence="1">Uncharacterized protein</fullName>
    </submittedName>
</protein>
<name>A0A9D4RAQ0_DREPO</name>
<evidence type="ECO:0000313" key="2">
    <source>
        <dbReference type="Proteomes" id="UP000828390"/>
    </source>
</evidence>
<keyword evidence="2" id="KW-1185">Reference proteome</keyword>
<proteinExistence type="predicted"/>
<evidence type="ECO:0000313" key="1">
    <source>
        <dbReference type="EMBL" id="KAH3859817.1"/>
    </source>
</evidence>
<accession>A0A9D4RAQ0</accession>